<feature type="transmembrane region" description="Helical" evidence="1">
    <location>
        <begin position="20"/>
        <end position="37"/>
    </location>
</feature>
<evidence type="ECO:0000313" key="3">
    <source>
        <dbReference type="Proteomes" id="UP000321352"/>
    </source>
</evidence>
<name>A0A5A4U2Y2_9CAUD</name>
<keyword evidence="1" id="KW-1133">Transmembrane helix</keyword>
<proteinExistence type="predicted"/>
<dbReference type="EMBL" id="LC494302">
    <property type="protein sequence ID" value="BBM61799.1"/>
    <property type="molecule type" value="Genomic_DNA"/>
</dbReference>
<dbReference type="Proteomes" id="UP000321352">
    <property type="component" value="Segment"/>
</dbReference>
<evidence type="ECO:0000256" key="1">
    <source>
        <dbReference type="SAM" id="Phobius"/>
    </source>
</evidence>
<organism evidence="2 3">
    <name type="scientific">Escherichia phage SP27</name>
    <dbReference type="NCBI Taxonomy" id="2495557"/>
    <lineage>
        <taxon>Viruses</taxon>
        <taxon>Duplodnaviria</taxon>
        <taxon>Heunggongvirae</taxon>
        <taxon>Uroviricota</taxon>
        <taxon>Caudoviricetes</taxon>
        <taxon>Asteriusvirus</taxon>
        <taxon>Asteriusvirus PBECO4</taxon>
    </lineage>
</organism>
<keyword evidence="1" id="KW-0472">Membrane</keyword>
<keyword evidence="1" id="KW-0812">Transmembrane</keyword>
<reference evidence="2 3" key="1">
    <citation type="submission" date="2019-07" db="EMBL/GenBank/DDBJ databases">
        <title>Whole genome analysis of E. coli Jumbo phage.</title>
        <authorList>
            <person name="Azam A.H."/>
            <person name="Oishi K."/>
            <person name="Miyanaga K."/>
            <person name="Tanji Y."/>
        </authorList>
    </citation>
    <scope>NUCLEOTIDE SEQUENCE [LARGE SCALE GENOMIC DNA]</scope>
    <source>
        <strain evidence="2 3">SP27</strain>
    </source>
</reference>
<gene>
    <name evidence="2" type="ORF">EO157G_2100</name>
</gene>
<sequence>MNSPIINTIKPKLNTVPNTVYAGLYLFWITSYIFDNGRLWKYFPMHTNAFSEKINVYAITSN</sequence>
<evidence type="ECO:0000313" key="2">
    <source>
        <dbReference type="EMBL" id="BBM61799.1"/>
    </source>
</evidence>
<accession>A0A5A4U2Y2</accession>
<protein>
    <submittedName>
        <fullName evidence="2">Uncharacterized protein</fullName>
    </submittedName>
</protein>